<dbReference type="Gene3D" id="3.30.540.10">
    <property type="entry name" value="Fructose-1,6-Bisphosphatase, subunit A, domain 1"/>
    <property type="match status" value="1"/>
</dbReference>
<dbReference type="GO" id="GO:0046872">
    <property type="term" value="F:metal ion binding"/>
    <property type="evidence" value="ECO:0007669"/>
    <property type="project" value="UniProtKB-KW"/>
</dbReference>
<evidence type="ECO:0000256" key="1">
    <source>
        <dbReference type="ARBA" id="ARBA00009759"/>
    </source>
</evidence>
<feature type="binding site" evidence="5">
    <location>
        <position position="106"/>
    </location>
    <ligand>
        <name>Mg(2+)</name>
        <dbReference type="ChEBI" id="CHEBI:18420"/>
        <label>1</label>
        <note>catalytic</note>
    </ligand>
</feature>
<proteinExistence type="inferred from homology"/>
<feature type="binding site" evidence="5">
    <location>
        <position position="228"/>
    </location>
    <ligand>
        <name>Mg(2+)</name>
        <dbReference type="ChEBI" id="CHEBI:18420"/>
        <label>1</label>
        <note>catalytic</note>
    </ligand>
</feature>
<gene>
    <name evidence="6" type="ORF">GRI97_09285</name>
</gene>
<comment type="caution">
    <text evidence="6">The sequence shown here is derived from an EMBL/GenBank/DDBJ whole genome shotgun (WGS) entry which is preliminary data.</text>
</comment>
<dbReference type="GO" id="GO:0006020">
    <property type="term" value="P:inositol metabolic process"/>
    <property type="evidence" value="ECO:0007669"/>
    <property type="project" value="TreeGrafter"/>
</dbReference>
<dbReference type="PRINTS" id="PR00377">
    <property type="entry name" value="IMPHPHTASES"/>
</dbReference>
<name>A0A6I4TVG3_9SPHN</name>
<dbReference type="EMBL" id="WTYJ01000002">
    <property type="protein sequence ID" value="MXO99181.1"/>
    <property type="molecule type" value="Genomic_DNA"/>
</dbReference>
<organism evidence="6 7">
    <name type="scientific">Croceibacterium xixiisoli</name>
    <dbReference type="NCBI Taxonomy" id="1476466"/>
    <lineage>
        <taxon>Bacteria</taxon>
        <taxon>Pseudomonadati</taxon>
        <taxon>Pseudomonadota</taxon>
        <taxon>Alphaproteobacteria</taxon>
        <taxon>Sphingomonadales</taxon>
        <taxon>Erythrobacteraceae</taxon>
        <taxon>Croceibacterium</taxon>
    </lineage>
</organism>
<dbReference type="RefSeq" id="WP_161390928.1">
    <property type="nucleotide sequence ID" value="NZ_JBHSCP010000001.1"/>
</dbReference>
<dbReference type="GO" id="GO:0007165">
    <property type="term" value="P:signal transduction"/>
    <property type="evidence" value="ECO:0007669"/>
    <property type="project" value="TreeGrafter"/>
</dbReference>
<evidence type="ECO:0000256" key="2">
    <source>
        <dbReference type="ARBA" id="ARBA00022723"/>
    </source>
</evidence>
<dbReference type="PANTHER" id="PTHR20854">
    <property type="entry name" value="INOSITOL MONOPHOSPHATASE"/>
    <property type="match status" value="1"/>
</dbReference>
<evidence type="ECO:0000256" key="3">
    <source>
        <dbReference type="ARBA" id="ARBA00022801"/>
    </source>
</evidence>
<evidence type="ECO:0000256" key="4">
    <source>
        <dbReference type="ARBA" id="ARBA00022842"/>
    </source>
</evidence>
<dbReference type="PANTHER" id="PTHR20854:SF4">
    <property type="entry name" value="INOSITOL-1-MONOPHOSPHATASE-RELATED"/>
    <property type="match status" value="1"/>
</dbReference>
<dbReference type="GO" id="GO:0008934">
    <property type="term" value="F:inositol monophosphate 1-phosphatase activity"/>
    <property type="evidence" value="ECO:0007669"/>
    <property type="project" value="TreeGrafter"/>
</dbReference>
<feature type="binding site" evidence="5">
    <location>
        <position position="86"/>
    </location>
    <ligand>
        <name>Mg(2+)</name>
        <dbReference type="ChEBI" id="CHEBI:18420"/>
        <label>1</label>
        <note>catalytic</note>
    </ligand>
</feature>
<dbReference type="SUPFAM" id="SSF56655">
    <property type="entry name" value="Carbohydrate phosphatase"/>
    <property type="match status" value="1"/>
</dbReference>
<sequence length="286" mass="30604">MTLPLDDSLLDDRLLAAIEATAVELAQLGGTEIRAALGGMLRVKYKGLEDDPTHLKDPVSEVDGRVETLIRERLSERFPDHDIVGEEFDQRPALGHDFIWAVDPIDGTANFINGFPLFASSVGVLYRGCPIVGALWCSTSHALEPGVYHATARPDAGAGSDGVKFNGAPLNHSPNPAVRRRLGGEPRASAKPVFGWDGRKTGSAAIECAFVAAGLLDMAWFERPNIWDVAGGMALVRASGRQALERNDEGWQAFDGFAGEEAEPGGWSAPVAIGSAAALEEFSRNW</sequence>
<feature type="binding site" evidence="5">
    <location>
        <position position="103"/>
    </location>
    <ligand>
        <name>Mg(2+)</name>
        <dbReference type="ChEBI" id="CHEBI:18420"/>
        <label>1</label>
        <note>catalytic</note>
    </ligand>
</feature>
<dbReference type="Pfam" id="PF00459">
    <property type="entry name" value="Inositol_P"/>
    <property type="match status" value="1"/>
</dbReference>
<evidence type="ECO:0000256" key="5">
    <source>
        <dbReference type="PIRSR" id="PIRSR600760-2"/>
    </source>
</evidence>
<keyword evidence="4 5" id="KW-0460">Magnesium</keyword>
<keyword evidence="2 5" id="KW-0479">Metal-binding</keyword>
<evidence type="ECO:0000313" key="7">
    <source>
        <dbReference type="Proteomes" id="UP000469430"/>
    </source>
</evidence>
<comment type="similarity">
    <text evidence="1">Belongs to the inositol monophosphatase superfamily.</text>
</comment>
<dbReference type="InterPro" id="IPR000760">
    <property type="entry name" value="Inositol_monophosphatase-like"/>
</dbReference>
<dbReference type="Gene3D" id="3.40.190.80">
    <property type="match status" value="1"/>
</dbReference>
<keyword evidence="7" id="KW-1185">Reference proteome</keyword>
<comment type="cofactor">
    <cofactor evidence="5">
        <name>Mg(2+)</name>
        <dbReference type="ChEBI" id="CHEBI:18420"/>
    </cofactor>
</comment>
<keyword evidence="3" id="KW-0378">Hydrolase</keyword>
<dbReference type="Proteomes" id="UP000469430">
    <property type="component" value="Unassembled WGS sequence"/>
</dbReference>
<accession>A0A6I4TVG3</accession>
<reference evidence="6 7" key="1">
    <citation type="submission" date="2019-12" db="EMBL/GenBank/DDBJ databases">
        <title>Genomic-based taxomic classification of the family Erythrobacteraceae.</title>
        <authorList>
            <person name="Xu L."/>
        </authorList>
    </citation>
    <scope>NUCLEOTIDE SEQUENCE [LARGE SCALE GENOMIC DNA]</scope>
    <source>
        <strain evidence="6 7">S36</strain>
    </source>
</reference>
<dbReference type="PROSITE" id="PS00629">
    <property type="entry name" value="IMP_1"/>
    <property type="match status" value="1"/>
</dbReference>
<protein>
    <submittedName>
        <fullName evidence="6">Inositol-1-monophosphatase</fullName>
    </submittedName>
</protein>
<feature type="binding site" evidence="5">
    <location>
        <position position="105"/>
    </location>
    <ligand>
        <name>Mg(2+)</name>
        <dbReference type="ChEBI" id="CHEBI:18420"/>
        <label>1</label>
        <note>catalytic</note>
    </ligand>
</feature>
<dbReference type="OrthoDB" id="7876138at2"/>
<dbReference type="AlphaFoldDB" id="A0A6I4TVG3"/>
<dbReference type="InterPro" id="IPR020583">
    <property type="entry name" value="Inositol_monoP_metal-BS"/>
</dbReference>
<evidence type="ECO:0000313" key="6">
    <source>
        <dbReference type="EMBL" id="MXO99181.1"/>
    </source>
</evidence>